<keyword evidence="3" id="KW-0813">Transport</keyword>
<evidence type="ECO:0000313" key="9">
    <source>
        <dbReference type="EMBL" id="SBW04830.1"/>
    </source>
</evidence>
<keyword evidence="6" id="KW-0472">Membrane</keyword>
<dbReference type="InterPro" id="IPR003423">
    <property type="entry name" value="OMP_efflux"/>
</dbReference>
<evidence type="ECO:0000256" key="4">
    <source>
        <dbReference type="ARBA" id="ARBA00022452"/>
    </source>
</evidence>
<evidence type="ECO:0000256" key="2">
    <source>
        <dbReference type="ARBA" id="ARBA00007613"/>
    </source>
</evidence>
<gene>
    <name evidence="9" type="ORF">KL86DYS1_30945</name>
</gene>
<evidence type="ECO:0000256" key="6">
    <source>
        <dbReference type="ARBA" id="ARBA00023136"/>
    </source>
</evidence>
<dbReference type="SUPFAM" id="SSF56954">
    <property type="entry name" value="Outer membrane efflux proteins (OEP)"/>
    <property type="match status" value="1"/>
</dbReference>
<dbReference type="GO" id="GO:0009279">
    <property type="term" value="C:cell outer membrane"/>
    <property type="evidence" value="ECO:0007669"/>
    <property type="project" value="UniProtKB-SubCell"/>
</dbReference>
<evidence type="ECO:0000256" key="1">
    <source>
        <dbReference type="ARBA" id="ARBA00004442"/>
    </source>
</evidence>
<evidence type="ECO:0008006" key="10">
    <source>
        <dbReference type="Google" id="ProtNLM"/>
    </source>
</evidence>
<name>A0A212JZ90_9BACT</name>
<protein>
    <recommendedName>
        <fullName evidence="10">Outer membrane efflux protein</fullName>
    </recommendedName>
</protein>
<dbReference type="AlphaFoldDB" id="A0A212JZ90"/>
<accession>A0A212JZ90</accession>
<evidence type="ECO:0000256" key="3">
    <source>
        <dbReference type="ARBA" id="ARBA00022448"/>
    </source>
</evidence>
<evidence type="ECO:0000256" key="5">
    <source>
        <dbReference type="ARBA" id="ARBA00022692"/>
    </source>
</evidence>
<evidence type="ECO:0000256" key="8">
    <source>
        <dbReference type="SAM" id="SignalP"/>
    </source>
</evidence>
<keyword evidence="4" id="KW-1134">Transmembrane beta strand</keyword>
<dbReference type="GO" id="GO:1990281">
    <property type="term" value="C:efflux pump complex"/>
    <property type="evidence" value="ECO:0007669"/>
    <property type="project" value="TreeGrafter"/>
</dbReference>
<sequence>MKKYLLLFLFSIPSLAFSQATLLLEACHRKAKANYPLIRRYELIEKSKEYNLSNAGKGYLPQFSLSAKASYQSEVTKIPISVPGIDIKGLSKDQYSATIDITQTIWDGGAIGSKKEITNANADVEKKQLDVDLYTINDRVNQLYFGILLLDAKIKQNDLLQDELQRNYNLISSYIQNGIANQADLDAIKVEQLKTAQNKTQLLSNRKSYLDMLALLIGENLDKRTTLQKPEGEDLIISSQVNRPELELFDAQLNSLETQKRSIKTSYMPKLGLFLTGGYGKPGLNMLDNDFSPYYIGGVRLSWNFGSLYTQKNDKKLIEINQDNVLTQRETFLFNTNLETTQEQQEIEKNRDLLKYDDEIISLRNSVKRAAEAKVANGTQTVTDLMREINNEDLAKQDKIQHEIELLLSIYNLKYTTNN</sequence>
<keyword evidence="8" id="KW-0732">Signal</keyword>
<dbReference type="InterPro" id="IPR051906">
    <property type="entry name" value="TolC-like"/>
</dbReference>
<dbReference type="GO" id="GO:0015562">
    <property type="term" value="F:efflux transmembrane transporter activity"/>
    <property type="evidence" value="ECO:0007669"/>
    <property type="project" value="InterPro"/>
</dbReference>
<dbReference type="PANTHER" id="PTHR30026:SF20">
    <property type="entry name" value="OUTER MEMBRANE PROTEIN TOLC"/>
    <property type="match status" value="1"/>
</dbReference>
<dbReference type="EMBL" id="FLUM01000003">
    <property type="protein sequence ID" value="SBW04830.1"/>
    <property type="molecule type" value="Genomic_DNA"/>
</dbReference>
<dbReference type="Pfam" id="PF02321">
    <property type="entry name" value="OEP"/>
    <property type="match status" value="1"/>
</dbReference>
<comment type="subcellular location">
    <subcellularLocation>
        <location evidence="1">Cell outer membrane</location>
    </subcellularLocation>
</comment>
<evidence type="ECO:0000256" key="7">
    <source>
        <dbReference type="ARBA" id="ARBA00023237"/>
    </source>
</evidence>
<dbReference type="RefSeq" id="WP_296943126.1">
    <property type="nucleotide sequence ID" value="NZ_LT599032.1"/>
</dbReference>
<organism evidence="9">
    <name type="scientific">uncultured Dysgonomonas sp</name>
    <dbReference type="NCBI Taxonomy" id="206096"/>
    <lineage>
        <taxon>Bacteria</taxon>
        <taxon>Pseudomonadati</taxon>
        <taxon>Bacteroidota</taxon>
        <taxon>Bacteroidia</taxon>
        <taxon>Bacteroidales</taxon>
        <taxon>Dysgonomonadaceae</taxon>
        <taxon>Dysgonomonas</taxon>
        <taxon>environmental samples</taxon>
    </lineage>
</organism>
<proteinExistence type="inferred from homology"/>
<keyword evidence="5" id="KW-0812">Transmembrane</keyword>
<keyword evidence="7" id="KW-0998">Cell outer membrane</keyword>
<dbReference type="PANTHER" id="PTHR30026">
    <property type="entry name" value="OUTER MEMBRANE PROTEIN TOLC"/>
    <property type="match status" value="1"/>
</dbReference>
<dbReference type="GO" id="GO:0015288">
    <property type="term" value="F:porin activity"/>
    <property type="evidence" value="ECO:0007669"/>
    <property type="project" value="TreeGrafter"/>
</dbReference>
<dbReference type="Gene3D" id="1.20.1600.10">
    <property type="entry name" value="Outer membrane efflux proteins (OEP)"/>
    <property type="match status" value="1"/>
</dbReference>
<feature type="chain" id="PRO_5013347149" description="Outer membrane efflux protein" evidence="8">
    <location>
        <begin position="19"/>
        <end position="419"/>
    </location>
</feature>
<comment type="similarity">
    <text evidence="2">Belongs to the outer membrane factor (OMF) (TC 1.B.17) family.</text>
</comment>
<feature type="signal peptide" evidence="8">
    <location>
        <begin position="1"/>
        <end position="18"/>
    </location>
</feature>
<reference evidence="9" key="1">
    <citation type="submission" date="2016-04" db="EMBL/GenBank/DDBJ databases">
        <authorList>
            <person name="Evans L.H."/>
            <person name="Alamgir A."/>
            <person name="Owens N."/>
            <person name="Weber N.D."/>
            <person name="Virtaneva K."/>
            <person name="Barbian K."/>
            <person name="Babar A."/>
            <person name="Rosenke K."/>
        </authorList>
    </citation>
    <scope>NUCLEOTIDE SEQUENCE</scope>
    <source>
        <strain evidence="9">86-1</strain>
    </source>
</reference>